<dbReference type="EMBL" id="FNDQ01000001">
    <property type="protein sequence ID" value="SDH27935.1"/>
    <property type="molecule type" value="Genomic_DNA"/>
</dbReference>
<feature type="transmembrane region" description="Helical" evidence="2">
    <location>
        <begin position="6"/>
        <end position="27"/>
    </location>
</feature>
<sequence length="113" mass="12385">MSDRLGNTVVALLAGAVVGAGLGILFAPAEGKKTRKKIKKTFDDSKDDLNEKIDELKKQVRDTVSKKKHDLEEGLEGFMSTTGKKRDEVISTLEKKLAELKTQANEAVENAKK</sequence>
<evidence type="ECO:0000256" key="2">
    <source>
        <dbReference type="SAM" id="Phobius"/>
    </source>
</evidence>
<proteinExistence type="predicted"/>
<dbReference type="Proteomes" id="UP000243588">
    <property type="component" value="Unassembled WGS sequence"/>
</dbReference>
<evidence type="ECO:0000313" key="4">
    <source>
        <dbReference type="Proteomes" id="UP000243588"/>
    </source>
</evidence>
<protein>
    <submittedName>
        <fullName evidence="3">Gas vesicle protein</fullName>
    </submittedName>
</protein>
<dbReference type="STRING" id="702745.SAMN05421818_101131"/>
<dbReference type="InterPro" id="IPR024623">
    <property type="entry name" value="YtxH"/>
</dbReference>
<evidence type="ECO:0000256" key="1">
    <source>
        <dbReference type="SAM" id="Coils"/>
    </source>
</evidence>
<dbReference type="SUPFAM" id="SSF58113">
    <property type="entry name" value="Apolipoprotein A-I"/>
    <property type="match status" value="1"/>
</dbReference>
<dbReference type="AlphaFoldDB" id="A0A1G8B470"/>
<keyword evidence="1" id="KW-0175">Coiled coil</keyword>
<dbReference type="Pfam" id="PF12732">
    <property type="entry name" value="YtxH"/>
    <property type="match status" value="1"/>
</dbReference>
<keyword evidence="2" id="KW-0812">Transmembrane</keyword>
<feature type="coiled-coil region" evidence="1">
    <location>
        <begin position="39"/>
        <end position="66"/>
    </location>
</feature>
<gene>
    <name evidence="3" type="ORF">SAMN05421818_101131</name>
</gene>
<dbReference type="PANTHER" id="PTHR35792:SF2">
    <property type="entry name" value="GENERAL STRESS PROTEIN"/>
    <property type="match status" value="1"/>
</dbReference>
<organism evidence="3 4">
    <name type="scientific">Myroides phaeus</name>
    <dbReference type="NCBI Taxonomy" id="702745"/>
    <lineage>
        <taxon>Bacteria</taxon>
        <taxon>Pseudomonadati</taxon>
        <taxon>Bacteroidota</taxon>
        <taxon>Flavobacteriia</taxon>
        <taxon>Flavobacteriales</taxon>
        <taxon>Flavobacteriaceae</taxon>
        <taxon>Myroides</taxon>
    </lineage>
</organism>
<dbReference type="PANTHER" id="PTHR35792">
    <property type="entry name" value="GENERAL STRESS PROTEIN"/>
    <property type="match status" value="1"/>
</dbReference>
<dbReference type="Gene3D" id="1.20.120.20">
    <property type="entry name" value="Apolipoprotein"/>
    <property type="match status" value="1"/>
</dbReference>
<accession>A0A1G8B470</accession>
<dbReference type="RefSeq" id="WP_090404632.1">
    <property type="nucleotide sequence ID" value="NZ_FNDQ01000001.1"/>
</dbReference>
<name>A0A1G8B470_9FLAO</name>
<reference evidence="4" key="1">
    <citation type="submission" date="2016-10" db="EMBL/GenBank/DDBJ databases">
        <authorList>
            <person name="Varghese N."/>
            <person name="Submissions S."/>
        </authorList>
    </citation>
    <scope>NUCLEOTIDE SEQUENCE [LARGE SCALE GENOMIC DNA]</scope>
    <source>
        <strain evidence="4">DSM 23313</strain>
    </source>
</reference>
<keyword evidence="2" id="KW-1133">Transmembrane helix</keyword>
<keyword evidence="2" id="KW-0472">Membrane</keyword>
<evidence type="ECO:0000313" key="3">
    <source>
        <dbReference type="EMBL" id="SDH27935.1"/>
    </source>
</evidence>
<keyword evidence="4" id="KW-1185">Reference proteome</keyword>
<dbReference type="InterPro" id="IPR052928">
    <property type="entry name" value="Desiccation-related_membrane"/>
</dbReference>